<protein>
    <submittedName>
        <fullName evidence="4">Cytochrome P450 716B1</fullName>
    </submittedName>
</protein>
<dbReference type="InterPro" id="IPR001128">
    <property type="entry name" value="Cyt_P450"/>
</dbReference>
<dbReference type="Proteomes" id="UP000288805">
    <property type="component" value="Unassembled WGS sequence"/>
</dbReference>
<evidence type="ECO:0000313" key="5">
    <source>
        <dbReference type="Proteomes" id="UP000288805"/>
    </source>
</evidence>
<keyword evidence="3" id="KW-0408">Iron</keyword>
<gene>
    <name evidence="4" type="primary">CYP716B1_2</name>
    <name evidence="4" type="ORF">CK203_102250</name>
</gene>
<evidence type="ECO:0000313" key="4">
    <source>
        <dbReference type="EMBL" id="RVW29885.1"/>
    </source>
</evidence>
<evidence type="ECO:0000256" key="3">
    <source>
        <dbReference type="ARBA" id="ARBA00023004"/>
    </source>
</evidence>
<reference evidence="4 5" key="1">
    <citation type="journal article" date="2018" name="PLoS Genet.">
        <title>Population sequencing reveals clonal diversity and ancestral inbreeding in the grapevine cultivar Chardonnay.</title>
        <authorList>
            <person name="Roach M.J."/>
            <person name="Johnson D.L."/>
            <person name="Bohlmann J."/>
            <person name="van Vuuren H.J."/>
            <person name="Jones S.J."/>
            <person name="Pretorius I.S."/>
            <person name="Schmidt S.A."/>
            <person name="Borneman A.R."/>
        </authorList>
    </citation>
    <scope>NUCLEOTIDE SEQUENCE [LARGE SCALE GENOMIC DNA]</scope>
    <source>
        <strain evidence="5">cv. Chardonnay</strain>
        <tissue evidence="4">Leaf</tissue>
    </source>
</reference>
<dbReference type="GO" id="GO:0016705">
    <property type="term" value="F:oxidoreductase activity, acting on paired donors, with incorporation or reduction of molecular oxygen"/>
    <property type="evidence" value="ECO:0007669"/>
    <property type="project" value="InterPro"/>
</dbReference>
<dbReference type="PANTHER" id="PTHR24286">
    <property type="entry name" value="CYTOCHROME P450 26"/>
    <property type="match status" value="1"/>
</dbReference>
<dbReference type="Pfam" id="PF00067">
    <property type="entry name" value="p450"/>
    <property type="match status" value="1"/>
</dbReference>
<keyword evidence="2" id="KW-0479">Metal-binding</keyword>
<dbReference type="Gene3D" id="1.10.630.10">
    <property type="entry name" value="Cytochrome P450"/>
    <property type="match status" value="1"/>
</dbReference>
<dbReference type="GO" id="GO:0004497">
    <property type="term" value="F:monooxygenase activity"/>
    <property type="evidence" value="ECO:0007669"/>
    <property type="project" value="InterPro"/>
</dbReference>
<dbReference type="AlphaFoldDB" id="A0A438D345"/>
<dbReference type="InterPro" id="IPR036396">
    <property type="entry name" value="Cyt_P450_sf"/>
</dbReference>
<dbReference type="GO" id="GO:0020037">
    <property type="term" value="F:heme binding"/>
    <property type="evidence" value="ECO:0007669"/>
    <property type="project" value="InterPro"/>
</dbReference>
<accession>A0A438D345</accession>
<dbReference type="GO" id="GO:0005506">
    <property type="term" value="F:iron ion binding"/>
    <property type="evidence" value="ECO:0007669"/>
    <property type="project" value="InterPro"/>
</dbReference>
<evidence type="ECO:0000256" key="1">
    <source>
        <dbReference type="ARBA" id="ARBA00010617"/>
    </source>
</evidence>
<organism evidence="4 5">
    <name type="scientific">Vitis vinifera</name>
    <name type="common">Grape</name>
    <dbReference type="NCBI Taxonomy" id="29760"/>
    <lineage>
        <taxon>Eukaryota</taxon>
        <taxon>Viridiplantae</taxon>
        <taxon>Streptophyta</taxon>
        <taxon>Embryophyta</taxon>
        <taxon>Tracheophyta</taxon>
        <taxon>Spermatophyta</taxon>
        <taxon>Magnoliopsida</taxon>
        <taxon>eudicotyledons</taxon>
        <taxon>Gunneridae</taxon>
        <taxon>Pentapetalae</taxon>
        <taxon>rosids</taxon>
        <taxon>Vitales</taxon>
        <taxon>Vitaceae</taxon>
        <taxon>Viteae</taxon>
        <taxon>Vitis</taxon>
    </lineage>
</organism>
<name>A0A438D345_VITVI</name>
<comment type="caution">
    <text evidence="4">The sequence shown here is derived from an EMBL/GenBank/DDBJ whole genome shotgun (WGS) entry which is preliminary data.</text>
</comment>
<dbReference type="SUPFAM" id="SSF48264">
    <property type="entry name" value="Cytochrome P450"/>
    <property type="match status" value="1"/>
</dbReference>
<dbReference type="EMBL" id="QGNW01001823">
    <property type="protein sequence ID" value="RVW29885.1"/>
    <property type="molecule type" value="Genomic_DNA"/>
</dbReference>
<proteinExistence type="inferred from homology"/>
<dbReference type="PANTHER" id="PTHR24286:SF53">
    <property type="entry name" value="BETA-AMYRIN 28-OXIDASE-LIKE"/>
    <property type="match status" value="1"/>
</dbReference>
<evidence type="ECO:0000256" key="2">
    <source>
        <dbReference type="ARBA" id="ARBA00022723"/>
    </source>
</evidence>
<sequence>MRNNEAFTTVLGTYRQALTDLTYGGYTIPKGWKTHWNVISTYRDPQYVPDPEQFDPSRFEGKGLGLHHTHLRRLEEDQGCVQGRNMLDCSY</sequence>
<comment type="similarity">
    <text evidence="1">Belongs to the cytochrome P450 family.</text>
</comment>